<name>A0A6M5YHE0_9BACT</name>
<accession>A0A6M5YHE0</accession>
<dbReference type="KEGG" id="ftj:FTUN_0183"/>
<evidence type="ECO:0000313" key="1">
    <source>
        <dbReference type="EMBL" id="QJW92686.1"/>
    </source>
</evidence>
<dbReference type="AlphaFoldDB" id="A0A6M5YHE0"/>
<dbReference type="EMBL" id="CP053452">
    <property type="protein sequence ID" value="QJW92686.1"/>
    <property type="molecule type" value="Genomic_DNA"/>
</dbReference>
<protein>
    <submittedName>
        <fullName evidence="1">Uncharacterized protein</fullName>
    </submittedName>
</protein>
<organism evidence="1 2">
    <name type="scientific">Frigoriglobus tundricola</name>
    <dbReference type="NCBI Taxonomy" id="2774151"/>
    <lineage>
        <taxon>Bacteria</taxon>
        <taxon>Pseudomonadati</taxon>
        <taxon>Planctomycetota</taxon>
        <taxon>Planctomycetia</taxon>
        <taxon>Gemmatales</taxon>
        <taxon>Gemmataceae</taxon>
        <taxon>Frigoriglobus</taxon>
    </lineage>
</organism>
<gene>
    <name evidence="1" type="ORF">FTUN_0183</name>
</gene>
<dbReference type="Proteomes" id="UP000503447">
    <property type="component" value="Chromosome"/>
</dbReference>
<reference evidence="2" key="1">
    <citation type="submission" date="2020-05" db="EMBL/GenBank/DDBJ databases">
        <title>Frigoriglobus tundricola gen. nov., sp. nov., a psychrotolerant cellulolytic planctomycete of the family Gemmataceae with two divergent copies of 16S rRNA gene.</title>
        <authorList>
            <person name="Kulichevskaya I.S."/>
            <person name="Ivanova A.A."/>
            <person name="Naumoff D.G."/>
            <person name="Beletsky A.V."/>
            <person name="Rijpstra W.I.C."/>
            <person name="Sinninghe Damste J.S."/>
            <person name="Mardanov A.V."/>
            <person name="Ravin N.V."/>
            <person name="Dedysh S.N."/>
        </authorList>
    </citation>
    <scope>NUCLEOTIDE SEQUENCE [LARGE SCALE GENOMIC DNA]</scope>
    <source>
        <strain evidence="2">PL17</strain>
    </source>
</reference>
<evidence type="ECO:0000313" key="2">
    <source>
        <dbReference type="Proteomes" id="UP000503447"/>
    </source>
</evidence>
<sequence>MNVGRMPRAWRYFRPLNPEGVTQLLSTFGHSRRVPICC</sequence>
<proteinExistence type="predicted"/>
<keyword evidence="2" id="KW-1185">Reference proteome</keyword>